<reference evidence="3" key="1">
    <citation type="submission" date="2015-06" db="EMBL/GenBank/DDBJ databases">
        <title>Expansion of signal transduction pathways in fungi by whole-genome duplication.</title>
        <authorList>
            <consortium name="DOE Joint Genome Institute"/>
            <person name="Corrochano L.M."/>
            <person name="Kuo A."/>
            <person name="Marcet-Houben M."/>
            <person name="Polaino S."/>
            <person name="Salamov A."/>
            <person name="Villalobos J.M."/>
            <person name="Alvarez M.I."/>
            <person name="Avalos J."/>
            <person name="Benito E.P."/>
            <person name="Benoit I."/>
            <person name="Burger G."/>
            <person name="Camino L.P."/>
            <person name="Canovas D."/>
            <person name="Cerda-Olmedo E."/>
            <person name="Cheng J.-F."/>
            <person name="Dominguez A."/>
            <person name="Elias M."/>
            <person name="Eslava A.P."/>
            <person name="Glaser F."/>
            <person name="Grimwood J."/>
            <person name="Gutierrez G."/>
            <person name="Heitman J."/>
            <person name="Henrissat B."/>
            <person name="Iturriaga E.A."/>
            <person name="Lang B.F."/>
            <person name="Lavin J.L."/>
            <person name="Lee S."/>
            <person name="Li W."/>
            <person name="Lindquist E."/>
            <person name="Lopez-Garcia S."/>
            <person name="Luque E.M."/>
            <person name="Marcos A.T."/>
            <person name="Martin J."/>
            <person name="McCluskey K."/>
            <person name="Medina H.R."/>
            <person name="Miralles-Duran A."/>
            <person name="Miyazaki A."/>
            <person name="Munoz-Torres E."/>
            <person name="Oguiza J.A."/>
            <person name="Ohm R."/>
            <person name="Olmedo M."/>
            <person name="Orejas M."/>
            <person name="Ortiz-Castellanos L."/>
            <person name="Pisabarro A.G."/>
            <person name="Rodriguez-Romero J."/>
            <person name="Ruiz-Herrera J."/>
            <person name="Ruiz-Vazquez R."/>
            <person name="Sanz C."/>
            <person name="Schackwitz W."/>
            <person name="Schmutz J."/>
            <person name="Shahriari M."/>
            <person name="Shelest E."/>
            <person name="Silva-Franco F."/>
            <person name="Soanes D."/>
            <person name="Syed K."/>
            <person name="Tagua V.G."/>
            <person name="Talbot N.J."/>
            <person name="Thon M."/>
            <person name="De vries R.P."/>
            <person name="Wiebenga A."/>
            <person name="Yadav J.S."/>
            <person name="Braun E.L."/>
            <person name="Baker S."/>
            <person name="Garre V."/>
            <person name="Horwitz B."/>
            <person name="Torres-Martinez S."/>
            <person name="Idnurm A."/>
            <person name="Herrera-Estrella A."/>
            <person name="Gabaldon T."/>
            <person name="Grigoriev I.V."/>
        </authorList>
    </citation>
    <scope>NUCLEOTIDE SEQUENCE [LARGE SCALE GENOMIC DNA]</scope>
    <source>
        <strain evidence="3">NRRL 1555(-)</strain>
    </source>
</reference>
<proteinExistence type="predicted"/>
<sequence length="333" mass="38049">MGFHKNSTCRKRKLTENKKQKNSASKYDFVKVRVHLSEQHYYVLSRFLLCRMLMAARIKYGHALRIALDLKKRLVDKAQLNVTQKALQSELFDLFQQHGYGSEHVQWYRTMASFHHQRIPLVILLAGTSSTGKSSIATYLSERLNLSSVLKTDVVYDLMHTIMDGTTPSSLWTQDTEDAMDLLENECTLICRGLNSDVCKSVTDGKSIIIEGDLVNHKLLDQMHQFVDQSQTVIIAPFLLTISESSLHRQLVDETCTLPNECVDNAFKRIEEWQASLLKTNKERQANLTDHLPSFNVIQVNMEHLQRSIDVIQGIVLERIAATMKNLPSKSTE</sequence>
<dbReference type="EMBL" id="KV440990">
    <property type="protein sequence ID" value="OAD69805.1"/>
    <property type="molecule type" value="Genomic_DNA"/>
</dbReference>
<protein>
    <recommendedName>
        <fullName evidence="4">2-phosphoglycerate kinase</fullName>
    </recommendedName>
</protein>
<dbReference type="STRING" id="763407.A0A167L866"/>
<dbReference type="RefSeq" id="XP_018287845.1">
    <property type="nucleotide sequence ID" value="XM_018432196.1"/>
</dbReference>
<evidence type="ECO:0000256" key="1">
    <source>
        <dbReference type="SAM" id="MobiDB-lite"/>
    </source>
</evidence>
<evidence type="ECO:0000313" key="3">
    <source>
        <dbReference type="Proteomes" id="UP000077315"/>
    </source>
</evidence>
<dbReference type="Proteomes" id="UP000077315">
    <property type="component" value="Unassembled WGS sequence"/>
</dbReference>
<evidence type="ECO:0008006" key="4">
    <source>
        <dbReference type="Google" id="ProtNLM"/>
    </source>
</evidence>
<dbReference type="Gene3D" id="3.40.50.300">
    <property type="entry name" value="P-loop containing nucleotide triphosphate hydrolases"/>
    <property type="match status" value="1"/>
</dbReference>
<dbReference type="InterPro" id="IPR027417">
    <property type="entry name" value="P-loop_NTPase"/>
</dbReference>
<feature type="region of interest" description="Disordered" evidence="1">
    <location>
        <begin position="1"/>
        <end position="20"/>
    </location>
</feature>
<dbReference type="InParanoid" id="A0A167L866"/>
<dbReference type="PANTHER" id="PTHR33477">
    <property type="entry name" value="P-LOOP NTPASE DOMAIN-CONTAINING PROTEIN LPA1 HOMOLOG 1"/>
    <property type="match status" value="1"/>
</dbReference>
<organism evidence="2 3">
    <name type="scientific">Phycomyces blakesleeanus (strain ATCC 8743b / DSM 1359 / FGSC 10004 / NBRC 33097 / NRRL 1555)</name>
    <dbReference type="NCBI Taxonomy" id="763407"/>
    <lineage>
        <taxon>Eukaryota</taxon>
        <taxon>Fungi</taxon>
        <taxon>Fungi incertae sedis</taxon>
        <taxon>Mucoromycota</taxon>
        <taxon>Mucoromycotina</taxon>
        <taxon>Mucoromycetes</taxon>
        <taxon>Mucorales</taxon>
        <taxon>Phycomycetaceae</taxon>
        <taxon>Phycomyces</taxon>
    </lineage>
</organism>
<dbReference type="VEuPathDB" id="FungiDB:PHYBLDRAFT_148988"/>
<accession>A0A167L866</accession>
<dbReference type="PANTHER" id="PTHR33477:SF2">
    <property type="entry name" value="2-PHOSPHOGLYCERATE KINASE"/>
    <property type="match status" value="1"/>
</dbReference>
<dbReference type="OrthoDB" id="271259at2759"/>
<dbReference type="SUPFAM" id="SSF52540">
    <property type="entry name" value="P-loop containing nucleoside triphosphate hydrolases"/>
    <property type="match status" value="1"/>
</dbReference>
<name>A0A167L866_PHYB8</name>
<keyword evidence="3" id="KW-1185">Reference proteome</keyword>
<gene>
    <name evidence="2" type="ORF">PHYBLDRAFT_148988</name>
</gene>
<dbReference type="AlphaFoldDB" id="A0A167L866"/>
<evidence type="ECO:0000313" key="2">
    <source>
        <dbReference type="EMBL" id="OAD69805.1"/>
    </source>
</evidence>
<dbReference type="GeneID" id="28993102"/>